<dbReference type="PANTHER" id="PTHR33712:SF7">
    <property type="entry name" value="LIGHT-INDEPENDENT PROTOCHLOROPHYLLIDE REDUCTASE SUBUNIT B"/>
    <property type="match status" value="1"/>
</dbReference>
<dbReference type="InterPro" id="IPR005975">
    <property type="entry name" value="Nase_Mo-Fe_CF"/>
</dbReference>
<dbReference type="CDD" id="cd01966">
    <property type="entry name" value="Nitrogenase_NifN_1"/>
    <property type="match status" value="1"/>
</dbReference>
<dbReference type="GO" id="GO:0065003">
    <property type="term" value="P:protein-containing complex assembly"/>
    <property type="evidence" value="ECO:0007669"/>
    <property type="project" value="InterPro"/>
</dbReference>
<keyword evidence="8" id="KW-1185">Reference proteome</keyword>
<dbReference type="InterPro" id="IPR000318">
    <property type="entry name" value="Nase_comp1_CS"/>
</dbReference>
<evidence type="ECO:0000256" key="6">
    <source>
        <dbReference type="RuleBase" id="RU004021"/>
    </source>
</evidence>
<evidence type="ECO:0000256" key="4">
    <source>
        <dbReference type="ARBA" id="ARBA00013282"/>
    </source>
</evidence>
<dbReference type="UniPathway" id="UPA00782"/>
<dbReference type="AlphaFoldDB" id="A0A8B6XAR5"/>
<evidence type="ECO:0000313" key="9">
    <source>
        <dbReference type="RefSeq" id="WP_084544719.1"/>
    </source>
</evidence>
<evidence type="ECO:0000259" key="7">
    <source>
        <dbReference type="Pfam" id="PF00148"/>
    </source>
</evidence>
<dbReference type="GO" id="GO:0016163">
    <property type="term" value="F:nitrogenase activity"/>
    <property type="evidence" value="ECO:0007669"/>
    <property type="project" value="InterPro"/>
</dbReference>
<dbReference type="SUPFAM" id="SSF53807">
    <property type="entry name" value="Helical backbone' metal receptor"/>
    <property type="match status" value="1"/>
</dbReference>
<dbReference type="Pfam" id="PF00148">
    <property type="entry name" value="Oxidored_nitro"/>
    <property type="match status" value="1"/>
</dbReference>
<dbReference type="NCBIfam" id="TIGR01285">
    <property type="entry name" value="nifN"/>
    <property type="match status" value="1"/>
</dbReference>
<sequence length="492" mass="52820">MATVVESKKACAVNPLKMSQPLGAAYAFMGLDACMPVMHGSQGCTSFGLVLLVRHFKEAIPLQTTAMNEVTTILGGYENLETALLNIRNRAKPKLIAVCSTGLTETKGDDVDGYLELVRKRKPELDDTALLYVSTPDYVGAFEDGYAKATLNMVKQFCTPFGARIERQVNLLPGAHLTPGDIEEICEIFERFGLNPIVLPNVARSLDGHIPEDWRGFTLGGTTLDEMATMGGSIATIAIGESMRSAAIELEMRAGVPYHVFDRLTGLEPCDNFLQTIAQISGKPVPQKYRRERGQLLDAMLDGHFHFGGKKVAIGAEPDLLFAAGSLMHEMGATLHTCITTTHSPVLERVPTEKVVIGDLEDLEIGAKECDLMVTHSHGRQAAARLDKPFYRMGIPMFDRIGNAHRVSVGYRGTMNLIYDIGNLLADNIWHGEADSWPLPPESLAAAQGVQPIVVQDGAGGGCGTGGCGCATAVSSDVTLQNESLSTTGAAS</sequence>
<evidence type="ECO:0000256" key="5">
    <source>
        <dbReference type="ARBA" id="ARBA00023231"/>
    </source>
</evidence>
<evidence type="ECO:0000313" key="8">
    <source>
        <dbReference type="Proteomes" id="UP000675920"/>
    </source>
</evidence>
<protein>
    <recommendedName>
        <fullName evidence="4">Nitrogenase iron-molybdenum cofactor biosynthesis protein NifN</fullName>
    </recommendedName>
</protein>
<organism evidence="8 9">
    <name type="scientific">Derxia gummosa DSM 723</name>
    <dbReference type="NCBI Taxonomy" id="1121388"/>
    <lineage>
        <taxon>Bacteria</taxon>
        <taxon>Pseudomonadati</taxon>
        <taxon>Pseudomonadota</taxon>
        <taxon>Betaproteobacteria</taxon>
        <taxon>Burkholderiales</taxon>
        <taxon>Alcaligenaceae</taxon>
        <taxon>Derxia</taxon>
    </lineage>
</organism>
<dbReference type="OrthoDB" id="9800746at2"/>
<evidence type="ECO:0000256" key="2">
    <source>
        <dbReference type="ARBA" id="ARBA00005155"/>
    </source>
</evidence>
<keyword evidence="5 6" id="KW-0535">Nitrogen fixation</keyword>
<reference evidence="9" key="2">
    <citation type="submission" date="2025-08" db="UniProtKB">
        <authorList>
            <consortium name="RefSeq"/>
        </authorList>
    </citation>
    <scope>IDENTIFICATION</scope>
</reference>
<comment type="function">
    <text evidence="1">This protein may play a role in the biosynthesis of the prosthetic group of nitrogenase (FeMo cofactor).</text>
</comment>
<dbReference type="InterPro" id="IPR000510">
    <property type="entry name" value="Nase/OxRdtase_comp1"/>
</dbReference>
<dbReference type="Proteomes" id="UP000675920">
    <property type="component" value="Unplaced"/>
</dbReference>
<name>A0A8B6XAR5_9BURK</name>
<dbReference type="Gene3D" id="3.40.50.1980">
    <property type="entry name" value="Nitrogenase molybdenum iron protein domain"/>
    <property type="match status" value="3"/>
</dbReference>
<accession>A0A8B6XAR5</accession>
<evidence type="ECO:0000256" key="1">
    <source>
        <dbReference type="ARBA" id="ARBA00003171"/>
    </source>
</evidence>
<comment type="similarity">
    <text evidence="3 6">Belongs to the NifD/NifK/NifE/NifN family.</text>
</comment>
<gene>
    <name evidence="9" type="primary">nifN</name>
</gene>
<dbReference type="PANTHER" id="PTHR33712">
    <property type="entry name" value="LIGHT-INDEPENDENT PROTOCHLOROPHYLLIDE REDUCTASE SUBUNIT B"/>
    <property type="match status" value="1"/>
</dbReference>
<dbReference type="PROSITE" id="PS00699">
    <property type="entry name" value="NITROGENASE_1_1"/>
    <property type="match status" value="1"/>
</dbReference>
<comment type="pathway">
    <text evidence="2">Cofactor biosynthesis; Fe-Mo cofactor biosynthesis.</text>
</comment>
<dbReference type="InterPro" id="IPR050152">
    <property type="entry name" value="ChlB/BchB/BchZ"/>
</dbReference>
<dbReference type="Gene3D" id="6.10.250.1090">
    <property type="match status" value="1"/>
</dbReference>
<feature type="domain" description="Nitrogenase/oxidoreductase component 1" evidence="7">
    <location>
        <begin position="19"/>
        <end position="425"/>
    </location>
</feature>
<evidence type="ECO:0000256" key="3">
    <source>
        <dbReference type="ARBA" id="ARBA00011002"/>
    </source>
</evidence>
<dbReference type="RefSeq" id="WP_084544719.1">
    <property type="nucleotide sequence ID" value="NZ_AXWS01000007.1"/>
</dbReference>
<proteinExistence type="inferred from homology"/>
<reference evidence="9" key="1">
    <citation type="journal article" date="2006" name="Proc. Natl. Acad. Sci. U.S.A.">
        <title>FeMo cofactor maturation on NifEN.</title>
        <authorList>
            <person name="Hu Y."/>
            <person name="Corbett M.C."/>
            <person name="Fay A.W."/>
            <person name="Webber J.A."/>
            <person name="Hodgson K.O."/>
            <person name="Hedman B."/>
            <person name="Ribbe M.W."/>
        </authorList>
    </citation>
    <scope>NUCLEOTIDE SEQUENCE</scope>
</reference>